<accession>A0A5J4V645</accession>
<organism evidence="2 3">
    <name type="scientific">Streblomastix strix</name>
    <dbReference type="NCBI Taxonomy" id="222440"/>
    <lineage>
        <taxon>Eukaryota</taxon>
        <taxon>Metamonada</taxon>
        <taxon>Preaxostyla</taxon>
        <taxon>Oxymonadida</taxon>
        <taxon>Streblomastigidae</taxon>
        <taxon>Streblomastix</taxon>
    </lineage>
</organism>
<evidence type="ECO:0000313" key="3">
    <source>
        <dbReference type="Proteomes" id="UP000324800"/>
    </source>
</evidence>
<dbReference type="Pfam" id="PF13229">
    <property type="entry name" value="Beta_helix"/>
    <property type="match status" value="1"/>
</dbReference>
<dbReference type="Gene3D" id="1.10.510.10">
    <property type="entry name" value="Transferase(Phosphotransferase) domain 1"/>
    <property type="match status" value="1"/>
</dbReference>
<dbReference type="InterPro" id="IPR000719">
    <property type="entry name" value="Prot_kinase_dom"/>
</dbReference>
<dbReference type="AlphaFoldDB" id="A0A5J4V645"/>
<dbReference type="GO" id="GO:0005524">
    <property type="term" value="F:ATP binding"/>
    <property type="evidence" value="ECO:0007669"/>
    <property type="project" value="InterPro"/>
</dbReference>
<evidence type="ECO:0000259" key="1">
    <source>
        <dbReference type="PROSITE" id="PS50011"/>
    </source>
</evidence>
<dbReference type="InterPro" id="IPR053235">
    <property type="entry name" value="Ser_Thr_kinase"/>
</dbReference>
<sequence>MAYILSGSILSIDGQCQFIDCYAYSGGGGIYARIYYSGRLIIQEDCLFKGCKSLAGGGAFVETEYQGDVQLNKVTFDNCSASDSGGGIYCSINNQAKISINNIIINNCRAPNGGGIYIDANFPSQFQFIIDDVLIKECQAISNQSIDYPTGFGGGIFLAGEEDYDPSSNDLDFRGMKIYNNSATIGGQINRMERLGKGAFGEVRKAIHKQNGQIVAWKEMSYYSDEEKELVNKERENLKNAYDEIKLNFPNQLIRMVQPLGFFLSDENDMAYIVMEYCEKGDLR</sequence>
<dbReference type="EMBL" id="SNRW01009582">
    <property type="protein sequence ID" value="KAA6377790.1"/>
    <property type="molecule type" value="Genomic_DNA"/>
</dbReference>
<gene>
    <name evidence="2" type="ORF">EZS28_026682</name>
</gene>
<dbReference type="Proteomes" id="UP000324800">
    <property type="component" value="Unassembled WGS sequence"/>
</dbReference>
<feature type="domain" description="Protein kinase" evidence="1">
    <location>
        <begin position="189"/>
        <end position="284"/>
    </location>
</feature>
<feature type="non-terminal residue" evidence="2">
    <location>
        <position position="284"/>
    </location>
</feature>
<dbReference type="PROSITE" id="PS50011">
    <property type="entry name" value="PROTEIN_KINASE_DOM"/>
    <property type="match status" value="1"/>
</dbReference>
<protein>
    <recommendedName>
        <fullName evidence="1">Protein kinase domain-containing protein</fullName>
    </recommendedName>
</protein>
<dbReference type="SUPFAM" id="SSF51126">
    <property type="entry name" value="Pectin lyase-like"/>
    <property type="match status" value="1"/>
</dbReference>
<proteinExistence type="predicted"/>
<dbReference type="SUPFAM" id="SSF56112">
    <property type="entry name" value="Protein kinase-like (PK-like)"/>
    <property type="match status" value="1"/>
</dbReference>
<comment type="caution">
    <text evidence="2">The sequence shown here is derived from an EMBL/GenBank/DDBJ whole genome shotgun (WGS) entry which is preliminary data.</text>
</comment>
<dbReference type="GO" id="GO:0004674">
    <property type="term" value="F:protein serine/threonine kinase activity"/>
    <property type="evidence" value="ECO:0007669"/>
    <property type="project" value="TreeGrafter"/>
</dbReference>
<dbReference type="GO" id="GO:0005737">
    <property type="term" value="C:cytoplasm"/>
    <property type="evidence" value="ECO:0007669"/>
    <property type="project" value="TreeGrafter"/>
</dbReference>
<name>A0A5J4V645_9EUKA</name>
<dbReference type="InterPro" id="IPR039448">
    <property type="entry name" value="Beta_helix"/>
</dbReference>
<dbReference type="InterPro" id="IPR011009">
    <property type="entry name" value="Kinase-like_dom_sf"/>
</dbReference>
<reference evidence="2 3" key="1">
    <citation type="submission" date="2019-03" db="EMBL/GenBank/DDBJ databases">
        <title>Single cell metagenomics reveals metabolic interactions within the superorganism composed of flagellate Streblomastix strix and complex community of Bacteroidetes bacteria on its surface.</title>
        <authorList>
            <person name="Treitli S.C."/>
            <person name="Kolisko M."/>
            <person name="Husnik F."/>
            <person name="Keeling P."/>
            <person name="Hampl V."/>
        </authorList>
    </citation>
    <scope>NUCLEOTIDE SEQUENCE [LARGE SCALE GENOMIC DNA]</scope>
    <source>
        <strain evidence="2">ST1C</strain>
    </source>
</reference>
<dbReference type="InterPro" id="IPR011050">
    <property type="entry name" value="Pectin_lyase_fold/virulence"/>
</dbReference>
<dbReference type="PANTHER" id="PTHR24361">
    <property type="entry name" value="MITOGEN-ACTIVATED KINASE KINASE KINASE"/>
    <property type="match status" value="1"/>
</dbReference>
<dbReference type="Pfam" id="PF00069">
    <property type="entry name" value="Pkinase"/>
    <property type="match status" value="1"/>
</dbReference>
<evidence type="ECO:0000313" key="2">
    <source>
        <dbReference type="EMBL" id="KAA6377790.1"/>
    </source>
</evidence>